<evidence type="ECO:0000256" key="2">
    <source>
        <dbReference type="ARBA" id="ARBA00006434"/>
    </source>
</evidence>
<keyword evidence="4 7" id="KW-1133">Transmembrane helix</keyword>
<dbReference type="GO" id="GO:0005412">
    <property type="term" value="F:D-glucose:sodium symporter activity"/>
    <property type="evidence" value="ECO:0007669"/>
    <property type="project" value="TreeGrafter"/>
</dbReference>
<feature type="transmembrane region" description="Helical" evidence="7">
    <location>
        <begin position="459"/>
        <end position="477"/>
    </location>
</feature>
<dbReference type="InterPro" id="IPR038377">
    <property type="entry name" value="Na/Glc_symporter_sf"/>
</dbReference>
<evidence type="ECO:0000256" key="3">
    <source>
        <dbReference type="ARBA" id="ARBA00022692"/>
    </source>
</evidence>
<keyword evidence="3 7" id="KW-0812">Transmembrane</keyword>
<feature type="transmembrane region" description="Helical" evidence="7">
    <location>
        <begin position="323"/>
        <end position="340"/>
    </location>
</feature>
<accession>A0A3A4NLM2</accession>
<feature type="transmembrane region" description="Helical" evidence="7">
    <location>
        <begin position="219"/>
        <end position="237"/>
    </location>
</feature>
<dbReference type="GO" id="GO:0005886">
    <property type="term" value="C:plasma membrane"/>
    <property type="evidence" value="ECO:0007669"/>
    <property type="project" value="TreeGrafter"/>
</dbReference>
<evidence type="ECO:0000256" key="5">
    <source>
        <dbReference type="ARBA" id="ARBA00023136"/>
    </source>
</evidence>
<feature type="transmembrane region" description="Helical" evidence="7">
    <location>
        <begin position="489"/>
        <end position="510"/>
    </location>
</feature>
<feature type="transmembrane region" description="Helical" evidence="7">
    <location>
        <begin position="407"/>
        <end position="426"/>
    </location>
</feature>
<evidence type="ECO:0000256" key="6">
    <source>
        <dbReference type="RuleBase" id="RU362091"/>
    </source>
</evidence>
<gene>
    <name evidence="8" type="ORF">C4520_10270</name>
</gene>
<dbReference type="PROSITE" id="PS50283">
    <property type="entry name" value="NA_SOLUT_SYMP_3"/>
    <property type="match status" value="1"/>
</dbReference>
<feature type="transmembrane region" description="Helical" evidence="7">
    <location>
        <begin position="352"/>
        <end position="372"/>
    </location>
</feature>
<evidence type="ECO:0000256" key="4">
    <source>
        <dbReference type="ARBA" id="ARBA00022989"/>
    </source>
</evidence>
<name>A0A3A4NLM2_ABYX5</name>
<dbReference type="Gene3D" id="1.20.1730.10">
    <property type="entry name" value="Sodium/glucose cotransporter"/>
    <property type="match status" value="1"/>
</dbReference>
<feature type="transmembrane region" description="Helical" evidence="7">
    <location>
        <begin position="189"/>
        <end position="212"/>
    </location>
</feature>
<keyword evidence="5 7" id="KW-0472">Membrane</keyword>
<dbReference type="AlphaFoldDB" id="A0A3A4NLM2"/>
<evidence type="ECO:0000256" key="7">
    <source>
        <dbReference type="SAM" id="Phobius"/>
    </source>
</evidence>
<feature type="transmembrane region" description="Helical" evidence="7">
    <location>
        <begin position="579"/>
        <end position="597"/>
    </location>
</feature>
<feature type="transmembrane region" description="Helical" evidence="7">
    <location>
        <begin position="433"/>
        <end position="453"/>
    </location>
</feature>
<dbReference type="CDD" id="cd11477">
    <property type="entry name" value="SLC5sbd_u1"/>
    <property type="match status" value="1"/>
</dbReference>
<dbReference type="PANTHER" id="PTHR11819:SF77">
    <property type="entry name" value="SODIUM_GLUCOSE COTRANSPORT PROTEIN"/>
    <property type="match status" value="1"/>
</dbReference>
<comment type="caution">
    <text evidence="8">The sequence shown here is derived from an EMBL/GenBank/DDBJ whole genome shotgun (WGS) entry which is preliminary data.</text>
</comment>
<feature type="transmembrane region" description="Helical" evidence="7">
    <location>
        <begin position="550"/>
        <end position="572"/>
    </location>
</feature>
<dbReference type="PANTHER" id="PTHR11819">
    <property type="entry name" value="SOLUTE CARRIER FAMILY 5"/>
    <property type="match status" value="1"/>
</dbReference>
<feature type="transmembrane region" description="Helical" evidence="7">
    <location>
        <begin position="142"/>
        <end position="159"/>
    </location>
</feature>
<sequence length="617" mass="67834">MPAQPGFWTCSRSMGRMMHLIDWFIVAAYCLLSLGIGFLLSSRAGKSMSDFLLSGRNLTWWLAGTSMVATTFAADTPLAITGIIRTKGIAGNWFWWNLVMSSMLWAFLYARLWRRTNLLTDVEFLELRYSGKPAAFLRGLKALYSSVLINCIVMGWVILAMRKISLVTLGLTGTEAIALPGGLQVPPETAVTIGIILLALIYSVLSGLWGVVVTDFLQFAVAMCGSIALAIVAVRAVGGVANIIPALTASGAAPSSVLHFAPERGAGELALITFGVYLGVQWWAFRNSDGGEYIGLRAMACKDERHARLAILWYSFAHYVLRPWPWILVALISLIIYPSLPDPELGYPKMMIDLLPVGIRGLMVSSLLAAFMSTVDTHLHWGASYLTNDIYKRFIHSGADEKHYVSAARVAMLVMALLAVLASLIMNSIEWAWKFLIAIGAGIGLVNLIRWYWWRINAWSEISAMICSLVTAIVIFSSRSLAGPEYEGVRLLIIIAVSTGVWVSVTLATAPTDMESLKRFYSRVRPGGPGWRPVETTCGLKSEDNLLFDLFGAICGAAFIYSSLFLLGKILLGFPMKQWLPYAFAAGVSGFPLLILMNRKRTPVVSPVREEEGREKY</sequence>
<feature type="transmembrane region" description="Helical" evidence="7">
    <location>
        <begin position="166"/>
        <end position="183"/>
    </location>
</feature>
<evidence type="ECO:0000313" key="8">
    <source>
        <dbReference type="EMBL" id="RJP21387.1"/>
    </source>
</evidence>
<proteinExistence type="inferred from homology"/>
<feature type="transmembrane region" description="Helical" evidence="7">
    <location>
        <begin position="60"/>
        <end position="81"/>
    </location>
</feature>
<dbReference type="EMBL" id="QZKU01000068">
    <property type="protein sequence ID" value="RJP21387.1"/>
    <property type="molecule type" value="Genomic_DNA"/>
</dbReference>
<feature type="transmembrane region" description="Helical" evidence="7">
    <location>
        <begin position="93"/>
        <end position="112"/>
    </location>
</feature>
<dbReference type="Proteomes" id="UP000265882">
    <property type="component" value="Unassembled WGS sequence"/>
</dbReference>
<comment type="subcellular location">
    <subcellularLocation>
        <location evidence="1">Membrane</location>
        <topology evidence="1">Multi-pass membrane protein</topology>
    </subcellularLocation>
</comment>
<organism evidence="8 9">
    <name type="scientific">Abyssobacteria bacterium (strain SURF_5)</name>
    <dbReference type="NCBI Taxonomy" id="2093360"/>
    <lineage>
        <taxon>Bacteria</taxon>
        <taxon>Pseudomonadati</taxon>
        <taxon>Candidatus Hydrogenedentota</taxon>
        <taxon>Candidatus Abyssobacteria</taxon>
    </lineage>
</organism>
<evidence type="ECO:0000256" key="1">
    <source>
        <dbReference type="ARBA" id="ARBA00004141"/>
    </source>
</evidence>
<reference evidence="8 9" key="1">
    <citation type="journal article" date="2017" name="ISME J.">
        <title>Energy and carbon metabolisms in a deep terrestrial subsurface fluid microbial community.</title>
        <authorList>
            <person name="Momper L."/>
            <person name="Jungbluth S.P."/>
            <person name="Lee M.D."/>
            <person name="Amend J.P."/>
        </authorList>
    </citation>
    <scope>NUCLEOTIDE SEQUENCE [LARGE SCALE GENOMIC DNA]</scope>
    <source>
        <strain evidence="8">SURF_5</strain>
    </source>
</reference>
<comment type="similarity">
    <text evidence="2 6">Belongs to the sodium:solute symporter (SSF) (TC 2.A.21) family.</text>
</comment>
<evidence type="ECO:0000313" key="9">
    <source>
        <dbReference type="Proteomes" id="UP000265882"/>
    </source>
</evidence>
<dbReference type="Pfam" id="PF00474">
    <property type="entry name" value="SSF"/>
    <property type="match status" value="1"/>
</dbReference>
<dbReference type="InterPro" id="IPR001734">
    <property type="entry name" value="Na/solute_symporter"/>
</dbReference>
<protein>
    <submittedName>
        <fullName evidence="8">Sodium:proline symporter</fullName>
    </submittedName>
</protein>
<feature type="transmembrane region" description="Helical" evidence="7">
    <location>
        <begin position="20"/>
        <end position="40"/>
    </location>
</feature>